<sequence>MPRPQDASADDPVTEVDQEDAPTPQGRADDDTDVRDDDGDTDIKKG</sequence>
<comment type="caution">
    <text evidence="2">The sequence shown here is derived from an EMBL/GenBank/DDBJ whole genome shotgun (WGS) entry which is preliminary data.</text>
</comment>
<protein>
    <submittedName>
        <fullName evidence="2">Uncharacterized protein</fullName>
    </submittedName>
</protein>
<proteinExistence type="predicted"/>
<feature type="region of interest" description="Disordered" evidence="1">
    <location>
        <begin position="1"/>
        <end position="46"/>
    </location>
</feature>
<evidence type="ECO:0000313" key="2">
    <source>
        <dbReference type="EMBL" id="MDT0633002.1"/>
    </source>
</evidence>
<feature type="compositionally biased region" description="Acidic residues" evidence="1">
    <location>
        <begin position="30"/>
        <end position="40"/>
    </location>
</feature>
<dbReference type="RefSeq" id="WP_311665458.1">
    <property type="nucleotide sequence ID" value="NZ_JAVRHT010000046.1"/>
</dbReference>
<name>A0ABU3BUN0_9BACT</name>
<organism evidence="2 3">
    <name type="scientific">Rubrivirga litoralis</name>
    <dbReference type="NCBI Taxonomy" id="3075598"/>
    <lineage>
        <taxon>Bacteria</taxon>
        <taxon>Pseudomonadati</taxon>
        <taxon>Rhodothermota</taxon>
        <taxon>Rhodothermia</taxon>
        <taxon>Rhodothermales</taxon>
        <taxon>Rubricoccaceae</taxon>
        <taxon>Rubrivirga</taxon>
    </lineage>
</organism>
<dbReference type="EMBL" id="JAVRHT010000046">
    <property type="protein sequence ID" value="MDT0633002.1"/>
    <property type="molecule type" value="Genomic_DNA"/>
</dbReference>
<keyword evidence="3" id="KW-1185">Reference proteome</keyword>
<reference evidence="2 3" key="1">
    <citation type="submission" date="2023-09" db="EMBL/GenBank/DDBJ databases">
        <authorList>
            <person name="Rey-Velasco X."/>
        </authorList>
    </citation>
    <scope>NUCLEOTIDE SEQUENCE [LARGE SCALE GENOMIC DNA]</scope>
    <source>
        <strain evidence="2 3">F394</strain>
    </source>
</reference>
<dbReference type="Proteomes" id="UP001267426">
    <property type="component" value="Unassembled WGS sequence"/>
</dbReference>
<accession>A0ABU3BUN0</accession>
<gene>
    <name evidence="2" type="ORF">RM540_14690</name>
</gene>
<evidence type="ECO:0000313" key="3">
    <source>
        <dbReference type="Proteomes" id="UP001267426"/>
    </source>
</evidence>
<evidence type="ECO:0000256" key="1">
    <source>
        <dbReference type="SAM" id="MobiDB-lite"/>
    </source>
</evidence>
<feature type="compositionally biased region" description="Acidic residues" evidence="1">
    <location>
        <begin position="8"/>
        <end position="20"/>
    </location>
</feature>